<dbReference type="SUPFAM" id="SSF52058">
    <property type="entry name" value="L domain-like"/>
    <property type="match status" value="1"/>
</dbReference>
<sequence>MTNNGIQGDICKVGVCRVHSPYMKPYDHHLQLFARLDSADNNNSNVADTLPSVKRSTLTPFSLWDEGRRDTAGTPAPPLWWNGEHLSLAVLANNPITWDIDDDCVVYYYVDMSKLPSGKLDFEMQKMKLPFSADEPPTMYSRQVKIVQGHKQMLKFGNTAHVTIVVQPATAAEMQQLLDNANDVQQQNAATARQIQTIADAAAQVQRQSLQALQGSRAHRLLSNWGNALEAMGGVLEPLLQGAPFGIGDVIVSAVTKLYEAILGQSAVLELGADICSQTVLLLRVLAQPLVLEMIANDESTKSILEQLCSILSRAVDLLQRHSRSNVPVQLWYAAKRQEELQAMSSDICGAFTTLHQLASFRAHAEHKNDIQKLLSIVGSLNLLSAVELSDCMLPQLLKQFSALDEFVKQSLQDVDSIIRNSVERIERGTQHLQALMCSHLAREAGEVASTYAVLNHDDDDHTDFVMKTAMQALMKCMKAIAAQSQVSTVEAVTSAMRSLFQEMTASIMPEVVGGSVTKAEDLVRQVLDFTAKTWARQNQKQLDRATTRIERHTRRQQVVVAGLVADRVELAFDARLRNISSVAFGELERLEASLEETLRMKIDSAMDVVRTEAKVVLRKSKEACLSLADRIAVVDLNVSRVVGASHVTQQLVKRMTKTLDNVCKEQVATRDLVADMLNVIPSEVRNAVMPTMMQLERLLRQAEPRSSQDLKRSRFFAGAVAGVVRNYEAIMANYGDQLVTNEHFEPLEHRSRRQRNESELQFDSHEDDGSTLSADLAAHYKAQSLDVLQLEVRKLYGKLHSEDKTIPVGAKLKRLDLYTPSQIVRVAASAQARSDLQDENLKGASLDSSELLSTMKAENMTSLLLEGRTGIGKSTFCTIMALLQNLDDGVVILLTLSDIAAYFQSVGGSCDELSARELIYISFGRDPAYRSLVDRLYFRIRLGGGRIAWFVDGHNEVFRTRNPFVQTVLDAVANMCNQPSSSESEEDLLSDECRTVLSCIETVREGSDVNDDTALPLFSPNDLVIVTSREQIASFVSNAANVAVFNTWSVDEGVRFVRNLLTQVDATTARQNAQAVRHPNGERSVSRNVSAGHSGTRSHSLSPSRMTTTNLLSRAESIIRDGSLGSFATLPLWLSMLVANLLHREATNDSMESTTSLMKEIVHSNLIDALKKDRNFAETVAQLGANATNIDALITPLCMEKSVVTVDDGVFFALNLNIPIENALYHSGLVRNCMVVHTGKPIVRFIHMAYLEYFRALFFATDLTKLWTKTVCSHVPVLSNRDNKNSHIFYTSRVEIVQLNSTKFDHLDVNIALKCLRHIRSSIDVLWLEGDRQVEDFIAVRDDPIAWKREATWVWENCLKQDWEETVRIAANVNYYIVLRPSSGTAIVPVRCTISDDVLVRQTIPMVDIHGSRQQGNFFQLLTDIVKGDAAKSKILLKYLDERLMFNHARTASFLSAKERREYLGISTKKIPSTSGVEVVGYSSKSRDLANMGLAVYVDCLKVLFKSANRKYKASLEVVVEASSRWGRVIEMLGIKEKAIFDWALYPTIMVDCWEMWEELTEGMSQSRWNDLKPLFPEFYIAALSINNNKVADALRAKGAQVNLTKACHMGATKLVLEHVRFVVAESRDKADEVFFTMLLESLRAQQLSTASALWDEMALCDLPWPKVWKLMLAPWSGDNPDGLPASSLHFLKRRLRDIPSRISNAAVVEELVLDIFHLRYIHQAMSRGLVTLEGLLCHRKPFLQFIEGTRAFSLVHSPDMVDFFEQRRGRISAARINFRTFTEPFLDHLFNGRDLTTVKTVAIDGCFGDSDNARLCTLLSKELRTLTVTSSVLTAKTINCILSLRNLASLSLVNVHVCGGINMSLIISTLTELRRISICQSYSVSFDTLGMLGGFVSLGLEELLLPGMTISNDDLAIMVMCFPSMRLLDVSKCIEITDAGIKNLERLVMLNSLKLSLAQCKHVTDAGVAYLERITSLELLNLSGASTSDVGAKHLASLRKLTTLILSGCLRIGIHTLEDIICKYFLILTSLDVSNCPLLESHASLCAVARLPLLNVLKANNLRLGAPAAVQPTKPFQRSLHDLTCLALSGCGDATLDEALFVTVCTYLQKMQSLTLTAFSLSDVTIAKLRNLMLLERLDVTGCVISGVLTFDECVHHLTASEGLRTLILDHCSQLTDVGIGRAMQHGPLRELSIVGCTNVTSPNAVTTINSSQLLSINIQGSGLSVDAVATTLHARFRPN</sequence>
<dbReference type="PANTHER" id="PTHR13382:SF70">
    <property type="entry name" value="ANTAGONIST OF MITOTIC EXIT NETWORK 1 HOMOLOG"/>
    <property type="match status" value="1"/>
</dbReference>
<evidence type="ECO:0000313" key="3">
    <source>
        <dbReference type="Proteomes" id="UP000051952"/>
    </source>
</evidence>
<gene>
    <name evidence="2" type="ORF">BSAL_75390</name>
</gene>
<dbReference type="VEuPathDB" id="TriTrypDB:BSAL_75390"/>
<protein>
    <submittedName>
        <fullName evidence="2">Uncharacterized protein</fullName>
    </submittedName>
</protein>
<dbReference type="InterPro" id="IPR050648">
    <property type="entry name" value="F-box_LRR-repeat"/>
</dbReference>
<feature type="region of interest" description="Disordered" evidence="1">
    <location>
        <begin position="1071"/>
        <end position="1107"/>
    </location>
</feature>
<accession>A0A0S4KI44</accession>
<name>A0A0S4KI44_BODSA</name>
<dbReference type="EMBL" id="CYKH01000689">
    <property type="protein sequence ID" value="CUI14184.1"/>
    <property type="molecule type" value="Genomic_DNA"/>
</dbReference>
<proteinExistence type="predicted"/>
<dbReference type="SMART" id="SM00367">
    <property type="entry name" value="LRR_CC"/>
    <property type="match status" value="6"/>
</dbReference>
<organism evidence="2 3">
    <name type="scientific">Bodo saltans</name>
    <name type="common">Flagellated protozoan</name>
    <dbReference type="NCBI Taxonomy" id="75058"/>
    <lineage>
        <taxon>Eukaryota</taxon>
        <taxon>Discoba</taxon>
        <taxon>Euglenozoa</taxon>
        <taxon>Kinetoplastea</taxon>
        <taxon>Metakinetoplastina</taxon>
        <taxon>Eubodonida</taxon>
        <taxon>Bodonidae</taxon>
        <taxon>Bodo</taxon>
    </lineage>
</organism>
<reference evidence="3" key="1">
    <citation type="submission" date="2015-09" db="EMBL/GenBank/DDBJ databases">
        <authorList>
            <consortium name="Pathogen Informatics"/>
        </authorList>
    </citation>
    <scope>NUCLEOTIDE SEQUENCE [LARGE SCALE GENOMIC DNA]</scope>
    <source>
        <strain evidence="3">Lake Konstanz</strain>
    </source>
</reference>
<evidence type="ECO:0000313" key="2">
    <source>
        <dbReference type="EMBL" id="CUI14184.1"/>
    </source>
</evidence>
<evidence type="ECO:0000256" key="1">
    <source>
        <dbReference type="SAM" id="MobiDB-lite"/>
    </source>
</evidence>
<keyword evidence="3" id="KW-1185">Reference proteome</keyword>
<dbReference type="Proteomes" id="UP000051952">
    <property type="component" value="Unassembled WGS sequence"/>
</dbReference>
<dbReference type="PANTHER" id="PTHR13382">
    <property type="entry name" value="MITOCHONDRIAL ATP SYNTHASE COUPLING FACTOR B"/>
    <property type="match status" value="1"/>
</dbReference>
<dbReference type="Gene3D" id="3.80.10.10">
    <property type="entry name" value="Ribonuclease Inhibitor"/>
    <property type="match status" value="3"/>
</dbReference>
<dbReference type="GO" id="GO:0005737">
    <property type="term" value="C:cytoplasm"/>
    <property type="evidence" value="ECO:0007669"/>
    <property type="project" value="TreeGrafter"/>
</dbReference>
<feature type="compositionally biased region" description="Polar residues" evidence="1">
    <location>
        <begin position="1087"/>
        <end position="1107"/>
    </location>
</feature>
<feature type="region of interest" description="Disordered" evidence="1">
    <location>
        <begin position="747"/>
        <end position="769"/>
    </location>
</feature>
<dbReference type="InterPro" id="IPR006553">
    <property type="entry name" value="Leu-rich_rpt_Cys-con_subtyp"/>
</dbReference>
<dbReference type="InterPro" id="IPR032675">
    <property type="entry name" value="LRR_dom_sf"/>
</dbReference>